<sequence>MKHNLNDPDSYESVDYTQLDSLFINPGVKKMADELLEISNDHDQYNKIIRAEKHKFSGFSLIHTFRVKNGTGGIETYTWQFNFNSTLENIYNIEKSGYH</sequence>
<dbReference type="EMBL" id="CP042437">
    <property type="protein sequence ID" value="QEC74572.1"/>
    <property type="molecule type" value="Genomic_DNA"/>
</dbReference>
<dbReference type="AlphaFoldDB" id="A0A5B8VUH6"/>
<evidence type="ECO:0000313" key="1">
    <source>
        <dbReference type="EMBL" id="QEC74572.1"/>
    </source>
</evidence>
<dbReference type="Proteomes" id="UP000321362">
    <property type="component" value="Chromosome"/>
</dbReference>
<reference evidence="1 2" key="1">
    <citation type="journal article" date="2013" name="J. Microbiol.">
        <title>Mucilaginibacter ginsenosidivorax sp. nov., with ginsenoside converting activity isolated from sediment.</title>
        <authorList>
            <person name="Kim J.K."/>
            <person name="Choi T.E."/>
            <person name="Liu Q.M."/>
            <person name="Park H.Y."/>
            <person name="Yi T.H."/>
            <person name="Yoon M.H."/>
            <person name="Kim S.C."/>
            <person name="Im W.T."/>
        </authorList>
    </citation>
    <scope>NUCLEOTIDE SEQUENCE [LARGE SCALE GENOMIC DNA]</scope>
    <source>
        <strain evidence="1 2">KHI28</strain>
    </source>
</reference>
<evidence type="ECO:0000313" key="2">
    <source>
        <dbReference type="Proteomes" id="UP000321362"/>
    </source>
</evidence>
<gene>
    <name evidence="1" type="ORF">FSB76_00880</name>
</gene>
<dbReference type="KEGG" id="mgk:FSB76_00880"/>
<accession>A0A5B8VUH6</accession>
<name>A0A5B8VUH6_9SPHI</name>
<keyword evidence="2" id="KW-1185">Reference proteome</keyword>
<organism evidence="1 2">
    <name type="scientific">Mucilaginibacter ginsenosidivorax</name>
    <dbReference type="NCBI Taxonomy" id="862126"/>
    <lineage>
        <taxon>Bacteria</taxon>
        <taxon>Pseudomonadati</taxon>
        <taxon>Bacteroidota</taxon>
        <taxon>Sphingobacteriia</taxon>
        <taxon>Sphingobacteriales</taxon>
        <taxon>Sphingobacteriaceae</taxon>
        <taxon>Mucilaginibacter</taxon>
    </lineage>
</organism>
<dbReference type="RefSeq" id="WP_147051729.1">
    <property type="nucleotide sequence ID" value="NZ_CP042437.1"/>
</dbReference>
<proteinExistence type="predicted"/>
<protein>
    <submittedName>
        <fullName evidence="1">Uncharacterized protein</fullName>
    </submittedName>
</protein>